<protein>
    <submittedName>
        <fullName evidence="1">Uncharacterized protein</fullName>
    </submittedName>
</protein>
<comment type="caution">
    <text evidence="1">The sequence shown here is derived from an EMBL/GenBank/DDBJ whole genome shotgun (WGS) entry which is preliminary data.</text>
</comment>
<name>A0ACC3TDP0_9ASCO</name>
<evidence type="ECO:0000313" key="2">
    <source>
        <dbReference type="Proteomes" id="UP001489719"/>
    </source>
</evidence>
<dbReference type="EMBL" id="MU970273">
    <property type="protein sequence ID" value="KAK9318891.1"/>
    <property type="molecule type" value="Genomic_DNA"/>
</dbReference>
<organism evidence="1 2">
    <name type="scientific">Lipomyces orientalis</name>
    <dbReference type="NCBI Taxonomy" id="1233043"/>
    <lineage>
        <taxon>Eukaryota</taxon>
        <taxon>Fungi</taxon>
        <taxon>Dikarya</taxon>
        <taxon>Ascomycota</taxon>
        <taxon>Saccharomycotina</taxon>
        <taxon>Lipomycetes</taxon>
        <taxon>Lipomycetales</taxon>
        <taxon>Lipomycetaceae</taxon>
        <taxon>Lipomyces</taxon>
    </lineage>
</organism>
<accession>A0ACC3TDP0</accession>
<evidence type="ECO:0000313" key="1">
    <source>
        <dbReference type="EMBL" id="KAK9318891.1"/>
    </source>
</evidence>
<sequence>MMLMTLMDSAGMRGLLPLKFIIYADLLSVPCLFTLSCVLSVRIYTVLLKIEAENMSDQNLYEEEALRRRVHVKSR</sequence>
<dbReference type="Proteomes" id="UP001489719">
    <property type="component" value="Unassembled WGS sequence"/>
</dbReference>
<proteinExistence type="predicted"/>
<reference evidence="2" key="1">
    <citation type="journal article" date="2024" name="Front. Bioeng. Biotechnol.">
        <title>Genome-scale model development and genomic sequencing of the oleaginous clade Lipomyces.</title>
        <authorList>
            <person name="Czajka J.J."/>
            <person name="Han Y."/>
            <person name="Kim J."/>
            <person name="Mondo S.J."/>
            <person name="Hofstad B.A."/>
            <person name="Robles A."/>
            <person name="Haridas S."/>
            <person name="Riley R."/>
            <person name="LaButti K."/>
            <person name="Pangilinan J."/>
            <person name="Andreopoulos W."/>
            <person name="Lipzen A."/>
            <person name="Yan J."/>
            <person name="Wang M."/>
            <person name="Ng V."/>
            <person name="Grigoriev I.V."/>
            <person name="Spatafora J.W."/>
            <person name="Magnuson J.K."/>
            <person name="Baker S.E."/>
            <person name="Pomraning K.R."/>
        </authorList>
    </citation>
    <scope>NUCLEOTIDE SEQUENCE [LARGE SCALE GENOMIC DNA]</scope>
    <source>
        <strain evidence="2">CBS 10300</strain>
    </source>
</reference>
<gene>
    <name evidence="1" type="ORF">V1517DRAFT_334293</name>
</gene>
<keyword evidence="2" id="KW-1185">Reference proteome</keyword>